<proteinExistence type="predicted"/>
<dbReference type="InterPro" id="IPR000551">
    <property type="entry name" value="MerR-type_HTH_dom"/>
</dbReference>
<dbReference type="SUPFAM" id="SSF46955">
    <property type="entry name" value="Putative DNA-binding domain"/>
    <property type="match status" value="1"/>
</dbReference>
<reference evidence="4" key="1">
    <citation type="journal article" date="2019" name="Int. J. Syst. Evol. Microbiol.">
        <title>The Global Catalogue of Microorganisms (GCM) 10K type strain sequencing project: providing services to taxonomists for standard genome sequencing and annotation.</title>
        <authorList>
            <consortium name="The Broad Institute Genomics Platform"/>
            <consortium name="The Broad Institute Genome Sequencing Center for Infectious Disease"/>
            <person name="Wu L."/>
            <person name="Ma J."/>
        </authorList>
    </citation>
    <scope>NUCLEOTIDE SEQUENCE [LARGE SCALE GENOMIC DNA]</scope>
    <source>
        <strain evidence="4">JCM 3106</strain>
    </source>
</reference>
<organism evidence="3 4">
    <name type="scientific">Streptosporangium longisporum</name>
    <dbReference type="NCBI Taxonomy" id="46187"/>
    <lineage>
        <taxon>Bacteria</taxon>
        <taxon>Bacillati</taxon>
        <taxon>Actinomycetota</taxon>
        <taxon>Actinomycetes</taxon>
        <taxon>Streptosporangiales</taxon>
        <taxon>Streptosporangiaceae</taxon>
        <taxon>Streptosporangium</taxon>
    </lineage>
</organism>
<dbReference type="InterPro" id="IPR009061">
    <property type="entry name" value="DNA-bd_dom_put_sf"/>
</dbReference>
<dbReference type="Pfam" id="PF00376">
    <property type="entry name" value="MerR"/>
    <property type="match status" value="1"/>
</dbReference>
<feature type="domain" description="HTH merR-type" evidence="2">
    <location>
        <begin position="1"/>
        <end position="69"/>
    </location>
</feature>
<dbReference type="PANTHER" id="PTHR30204">
    <property type="entry name" value="REDOX-CYCLING DRUG-SENSING TRANSCRIPTIONAL ACTIVATOR SOXR"/>
    <property type="match status" value="1"/>
</dbReference>
<evidence type="ECO:0000313" key="4">
    <source>
        <dbReference type="Proteomes" id="UP001499930"/>
    </source>
</evidence>
<dbReference type="EMBL" id="BAAAWD010000015">
    <property type="protein sequence ID" value="GAA3024498.1"/>
    <property type="molecule type" value="Genomic_DNA"/>
</dbReference>
<name>A0ABP6KUX8_9ACTN</name>
<dbReference type="PROSITE" id="PS50937">
    <property type="entry name" value="HTH_MERR_2"/>
    <property type="match status" value="1"/>
</dbReference>
<dbReference type="SMART" id="SM00422">
    <property type="entry name" value="HTH_MERR"/>
    <property type="match status" value="1"/>
</dbReference>
<evidence type="ECO:0000313" key="3">
    <source>
        <dbReference type="EMBL" id="GAA3024498.1"/>
    </source>
</evidence>
<protein>
    <submittedName>
        <fullName evidence="3">MerR family transcriptional regulator</fullName>
    </submittedName>
</protein>
<dbReference type="PANTHER" id="PTHR30204:SF93">
    <property type="entry name" value="HTH MERR-TYPE DOMAIN-CONTAINING PROTEIN"/>
    <property type="match status" value="1"/>
</dbReference>
<accession>A0ABP6KUX8</accession>
<dbReference type="Proteomes" id="UP001499930">
    <property type="component" value="Unassembled WGS sequence"/>
</dbReference>
<evidence type="ECO:0000259" key="2">
    <source>
        <dbReference type="PROSITE" id="PS50937"/>
    </source>
</evidence>
<keyword evidence="1" id="KW-0238">DNA-binding</keyword>
<dbReference type="Gene3D" id="1.10.1660.10">
    <property type="match status" value="1"/>
</dbReference>
<dbReference type="RefSeq" id="WP_344900797.1">
    <property type="nucleotide sequence ID" value="NZ_BAAAWD010000015.1"/>
</dbReference>
<comment type="caution">
    <text evidence="3">The sequence shown here is derived from an EMBL/GenBank/DDBJ whole genome shotgun (WGS) entry which is preliminary data.</text>
</comment>
<dbReference type="InterPro" id="IPR047057">
    <property type="entry name" value="MerR_fam"/>
</dbReference>
<keyword evidence="4" id="KW-1185">Reference proteome</keyword>
<sequence length="255" mass="28194">MRSGDLASLADVTVRTLRHYHRIGILPEPGRDASGYRRYTIHDLIRLLRIRRLAALGIPLDQVASVLDSEERDHDDLLSGLERELDAQIARLTRQKALLGVIREHRASPDVPPELARFFETFALADASPAMNRIDRDQSVLLAHLLGEEGIAQLTGFYERIAAPGVIEVVTELARRFDRLEADADPEVTGRLADDFAGRIGALVTGLTGPDGQADLLDGRLLGLFDQYMNDALNPAQKIVIARVMERLEALPGPR</sequence>
<evidence type="ECO:0000256" key="1">
    <source>
        <dbReference type="ARBA" id="ARBA00023125"/>
    </source>
</evidence>
<gene>
    <name evidence="3" type="ORF">GCM10017559_57530</name>
</gene>
<dbReference type="CDD" id="cd00592">
    <property type="entry name" value="HTH_MerR-like"/>
    <property type="match status" value="1"/>
</dbReference>